<feature type="region of interest" description="Disordered" evidence="1">
    <location>
        <begin position="18"/>
        <end position="61"/>
    </location>
</feature>
<dbReference type="RefSeq" id="WP_191003849.1">
    <property type="nucleotide sequence ID" value="NZ_JACXAD010000003.1"/>
</dbReference>
<keyword evidence="4" id="KW-1185">Reference proteome</keyword>
<dbReference type="Proteomes" id="UP000612233">
    <property type="component" value="Unassembled WGS sequence"/>
</dbReference>
<sequence>MYRYIFPVLLLAFISGDAAAQTKPARRATRKKTALYSPRRTRRAPSINPHTGKPYGAGVSQDLKDGNYYLAPSMAMRKQVGYSGNGGYNDNRTRRASGKKPTNTSLSRDNSTPTAASAKK</sequence>
<dbReference type="EMBL" id="JACXAD010000003">
    <property type="protein sequence ID" value="MBD2767022.1"/>
    <property type="molecule type" value="Genomic_DNA"/>
</dbReference>
<accession>A0A927GI49</accession>
<evidence type="ECO:0000256" key="1">
    <source>
        <dbReference type="SAM" id="MobiDB-lite"/>
    </source>
</evidence>
<keyword evidence="2" id="KW-0732">Signal</keyword>
<reference evidence="3" key="1">
    <citation type="submission" date="2020-09" db="EMBL/GenBank/DDBJ databases">
        <authorList>
            <person name="Kim M.K."/>
        </authorList>
    </citation>
    <scope>NUCLEOTIDE SEQUENCE</scope>
    <source>
        <strain evidence="3">BT664</strain>
    </source>
</reference>
<protein>
    <recommendedName>
        <fullName evidence="5">PBCV-specific basic adaptor domain-containing protein</fullName>
    </recommendedName>
</protein>
<evidence type="ECO:0000313" key="4">
    <source>
        <dbReference type="Proteomes" id="UP000612233"/>
    </source>
</evidence>
<proteinExistence type="predicted"/>
<feature type="compositionally biased region" description="Polar residues" evidence="1">
    <location>
        <begin position="100"/>
        <end position="120"/>
    </location>
</feature>
<dbReference type="AlphaFoldDB" id="A0A927GI49"/>
<feature type="compositionally biased region" description="Basic residues" evidence="1">
    <location>
        <begin position="24"/>
        <end position="43"/>
    </location>
</feature>
<feature type="chain" id="PRO_5037528073" description="PBCV-specific basic adaptor domain-containing protein" evidence="2">
    <location>
        <begin position="21"/>
        <end position="120"/>
    </location>
</feature>
<feature type="signal peptide" evidence="2">
    <location>
        <begin position="1"/>
        <end position="20"/>
    </location>
</feature>
<evidence type="ECO:0008006" key="5">
    <source>
        <dbReference type="Google" id="ProtNLM"/>
    </source>
</evidence>
<gene>
    <name evidence="3" type="ORF">IC235_03830</name>
</gene>
<name>A0A927GI49_9BACT</name>
<evidence type="ECO:0000313" key="3">
    <source>
        <dbReference type="EMBL" id="MBD2767022.1"/>
    </source>
</evidence>
<evidence type="ECO:0000256" key="2">
    <source>
        <dbReference type="SAM" id="SignalP"/>
    </source>
</evidence>
<comment type="caution">
    <text evidence="3">The sequence shown here is derived from an EMBL/GenBank/DDBJ whole genome shotgun (WGS) entry which is preliminary data.</text>
</comment>
<organism evidence="3 4">
    <name type="scientific">Hymenobacter montanus</name>
    <dbReference type="NCBI Taxonomy" id="2771359"/>
    <lineage>
        <taxon>Bacteria</taxon>
        <taxon>Pseudomonadati</taxon>
        <taxon>Bacteroidota</taxon>
        <taxon>Cytophagia</taxon>
        <taxon>Cytophagales</taxon>
        <taxon>Hymenobacteraceae</taxon>
        <taxon>Hymenobacter</taxon>
    </lineage>
</organism>
<feature type="region of interest" description="Disordered" evidence="1">
    <location>
        <begin position="79"/>
        <end position="120"/>
    </location>
</feature>